<gene>
    <name evidence="1" type="ORF">Vadar_016101</name>
</gene>
<dbReference type="EMBL" id="CM037160">
    <property type="protein sequence ID" value="KAH7840374.1"/>
    <property type="molecule type" value="Genomic_DNA"/>
</dbReference>
<organism evidence="1 2">
    <name type="scientific">Vaccinium darrowii</name>
    <dbReference type="NCBI Taxonomy" id="229202"/>
    <lineage>
        <taxon>Eukaryota</taxon>
        <taxon>Viridiplantae</taxon>
        <taxon>Streptophyta</taxon>
        <taxon>Embryophyta</taxon>
        <taxon>Tracheophyta</taxon>
        <taxon>Spermatophyta</taxon>
        <taxon>Magnoliopsida</taxon>
        <taxon>eudicotyledons</taxon>
        <taxon>Gunneridae</taxon>
        <taxon>Pentapetalae</taxon>
        <taxon>asterids</taxon>
        <taxon>Ericales</taxon>
        <taxon>Ericaceae</taxon>
        <taxon>Vaccinioideae</taxon>
        <taxon>Vaccinieae</taxon>
        <taxon>Vaccinium</taxon>
    </lineage>
</organism>
<name>A0ACB7XHU3_9ERIC</name>
<proteinExistence type="predicted"/>
<reference evidence="1 2" key="1">
    <citation type="journal article" date="2021" name="Hortic Res">
        <title>High-quality reference genome and annotation aids understanding of berry development for evergreen blueberry (Vaccinium darrowii).</title>
        <authorList>
            <person name="Yu J."/>
            <person name="Hulse-Kemp A.M."/>
            <person name="Babiker E."/>
            <person name="Staton M."/>
        </authorList>
    </citation>
    <scope>NUCLEOTIDE SEQUENCE [LARGE SCALE GENOMIC DNA]</scope>
    <source>
        <strain evidence="2">cv. NJ 8807/NJ 8810</strain>
        <tissue evidence="1">Young leaf</tissue>
    </source>
</reference>
<keyword evidence="2" id="KW-1185">Reference proteome</keyword>
<evidence type="ECO:0000313" key="1">
    <source>
        <dbReference type="EMBL" id="KAH7840374.1"/>
    </source>
</evidence>
<evidence type="ECO:0000313" key="2">
    <source>
        <dbReference type="Proteomes" id="UP000828048"/>
    </source>
</evidence>
<accession>A0ACB7XHU3</accession>
<dbReference type="Proteomes" id="UP000828048">
    <property type="component" value="Chromosome 10"/>
</dbReference>
<comment type="caution">
    <text evidence="1">The sequence shown here is derived from an EMBL/GenBank/DDBJ whole genome shotgun (WGS) entry which is preliminary data.</text>
</comment>
<protein>
    <submittedName>
        <fullName evidence="1">Uncharacterized protein</fullName>
    </submittedName>
</protein>
<sequence length="356" mass="38180">MLNGEDLQLLQETTSEIDNTTVLMATQSQNQGYTQSPSPVVQIHVPLTVPSTSISQQPPSQSLSVPTQPQFTFLPQQQQYSQNFRNSPRGRGNRRFFREPCAICGRNNHVTDFCYYKSSSGSHPVDVSQSQWRSGQIQYAPGQIQYAPGQIQYAPWVNAPLGSAPQFIQGNAYGFTPHSTFPQTFASPYPQLIPTASQYTQLFPNTGLSPSMGNTSIGPSQMLAQVNFTGTYAVPTGVPAAVPSGFPSSYGFVTGYTPNQTVGTTQSTTQFAGPTVTATTSPANAPQRYFDSGATHHVTNSLQNLQLAHPATQNEGIVVGNGSQLPVTHTGTGQEHSSSSVSGTMSQGPLPYPELI</sequence>